<evidence type="ECO:0008006" key="6">
    <source>
        <dbReference type="Google" id="ProtNLM"/>
    </source>
</evidence>
<dbReference type="Proteomes" id="UP001591681">
    <property type="component" value="Unassembled WGS sequence"/>
</dbReference>
<dbReference type="InterPro" id="IPR043195">
    <property type="entry name" value="TTC12"/>
</dbReference>
<evidence type="ECO:0000256" key="1">
    <source>
        <dbReference type="ARBA" id="ARBA00022737"/>
    </source>
</evidence>
<keyword evidence="5" id="KW-1185">Reference proteome</keyword>
<gene>
    <name evidence="4" type="ORF">ACEWY4_018714</name>
</gene>
<dbReference type="PANTHER" id="PTHR46540">
    <property type="entry name" value="TETRATRICOPEPTIDE REPEAT PROTEIN 12"/>
    <property type="match status" value="1"/>
</dbReference>
<dbReference type="Pfam" id="PF07719">
    <property type="entry name" value="TPR_2"/>
    <property type="match status" value="1"/>
</dbReference>
<evidence type="ECO:0000313" key="5">
    <source>
        <dbReference type="Proteomes" id="UP001591681"/>
    </source>
</evidence>
<protein>
    <recommendedName>
        <fullName evidence="6">Tetratricopeptide repeat protein 12</fullName>
    </recommendedName>
</protein>
<sequence>MEDSEDFDDFLKNVDEISKLVKELSSPDTSSQVKAMERADSWLEASKRTGRQKGAVNRTVINSTPPATGSPTRGTAFMRMLEKDAEERSKRRKVREEKAKALKARGNAAFAEGDYESAVLLYTQGLEQLRDMQELYTNRAQCNEGSVKAYVHMGRAHLGLSDYAKARECYVKILEIAPEREAMVKDYLSQVEKADRREREERLAREECQKEEREEEVVSVATVSTETGRLLQLLRKLDRPNEMSLYYCGGVELLSHAITDRTGQTIFRLQNGFSIINGNSTILR</sequence>
<reference evidence="4 5" key="1">
    <citation type="submission" date="2024-09" db="EMBL/GenBank/DDBJ databases">
        <title>A chromosome-level genome assembly of Gray's grenadier anchovy, Coilia grayii.</title>
        <authorList>
            <person name="Fu Z."/>
        </authorList>
    </citation>
    <scope>NUCLEOTIDE SEQUENCE [LARGE SCALE GENOMIC DNA]</scope>
    <source>
        <strain evidence="4">G4</strain>
        <tissue evidence="4">Muscle</tissue>
    </source>
</reference>
<dbReference type="PANTHER" id="PTHR46540:SF1">
    <property type="entry name" value="TETRATRICOPEPTIDE REPEAT PROTEIN 12"/>
    <property type="match status" value="1"/>
</dbReference>
<accession>A0ABD1JEA5</accession>
<dbReference type="AlphaFoldDB" id="A0ABD1JEA5"/>
<organism evidence="4 5">
    <name type="scientific">Coilia grayii</name>
    <name type="common">Gray's grenadier anchovy</name>
    <dbReference type="NCBI Taxonomy" id="363190"/>
    <lineage>
        <taxon>Eukaryota</taxon>
        <taxon>Metazoa</taxon>
        <taxon>Chordata</taxon>
        <taxon>Craniata</taxon>
        <taxon>Vertebrata</taxon>
        <taxon>Euteleostomi</taxon>
        <taxon>Actinopterygii</taxon>
        <taxon>Neopterygii</taxon>
        <taxon>Teleostei</taxon>
        <taxon>Clupei</taxon>
        <taxon>Clupeiformes</taxon>
        <taxon>Clupeoidei</taxon>
        <taxon>Engraulidae</taxon>
        <taxon>Coilinae</taxon>
        <taxon>Coilia</taxon>
    </lineage>
</organism>
<name>A0ABD1JEA5_9TELE</name>
<dbReference type="SMART" id="SM00028">
    <property type="entry name" value="TPR"/>
    <property type="match status" value="2"/>
</dbReference>
<dbReference type="InterPro" id="IPR019734">
    <property type="entry name" value="TPR_rpt"/>
</dbReference>
<comment type="caution">
    <text evidence="4">The sequence shown here is derived from an EMBL/GenBank/DDBJ whole genome shotgun (WGS) entry which is preliminary data.</text>
</comment>
<dbReference type="PROSITE" id="PS50005">
    <property type="entry name" value="TPR"/>
    <property type="match status" value="1"/>
</dbReference>
<proteinExistence type="predicted"/>
<dbReference type="EMBL" id="JBHFQA010000016">
    <property type="protein sequence ID" value="KAL2085394.1"/>
    <property type="molecule type" value="Genomic_DNA"/>
</dbReference>
<dbReference type="SUPFAM" id="SSF48452">
    <property type="entry name" value="TPR-like"/>
    <property type="match status" value="1"/>
</dbReference>
<evidence type="ECO:0000256" key="3">
    <source>
        <dbReference type="PROSITE-ProRule" id="PRU00339"/>
    </source>
</evidence>
<keyword evidence="2 3" id="KW-0802">TPR repeat</keyword>
<evidence type="ECO:0000313" key="4">
    <source>
        <dbReference type="EMBL" id="KAL2085394.1"/>
    </source>
</evidence>
<evidence type="ECO:0000256" key="2">
    <source>
        <dbReference type="ARBA" id="ARBA00022803"/>
    </source>
</evidence>
<feature type="repeat" description="TPR" evidence="3">
    <location>
        <begin position="147"/>
        <end position="180"/>
    </location>
</feature>
<dbReference type="Gene3D" id="1.25.40.10">
    <property type="entry name" value="Tetratricopeptide repeat domain"/>
    <property type="match status" value="2"/>
</dbReference>
<dbReference type="InterPro" id="IPR013105">
    <property type="entry name" value="TPR_2"/>
</dbReference>
<dbReference type="InterPro" id="IPR011990">
    <property type="entry name" value="TPR-like_helical_dom_sf"/>
</dbReference>
<keyword evidence="1" id="KW-0677">Repeat</keyword>